<evidence type="ECO:0000259" key="12">
    <source>
        <dbReference type="Pfam" id="PF20148"/>
    </source>
</evidence>
<keyword evidence="15" id="KW-1185">Reference proteome</keyword>
<feature type="active site" description="Charge relay system" evidence="8">
    <location>
        <position position="167"/>
    </location>
</feature>
<evidence type="ECO:0000256" key="4">
    <source>
        <dbReference type="ARBA" id="ARBA00022670"/>
    </source>
</evidence>
<evidence type="ECO:0000256" key="9">
    <source>
        <dbReference type="SAM" id="MobiDB-lite"/>
    </source>
</evidence>
<feature type="domain" description="Teneurin-like YD-shell" evidence="13">
    <location>
        <begin position="593"/>
        <end position="747"/>
    </location>
</feature>
<evidence type="ECO:0000256" key="7">
    <source>
        <dbReference type="ARBA" id="ARBA00022825"/>
    </source>
</evidence>
<feature type="domain" description="DUF6531" evidence="12">
    <location>
        <begin position="485"/>
        <end position="561"/>
    </location>
</feature>
<keyword evidence="6 8" id="KW-0378">Hydrolase</keyword>
<evidence type="ECO:0000256" key="5">
    <source>
        <dbReference type="ARBA" id="ARBA00022737"/>
    </source>
</evidence>
<name>A0A1M7YHI5_9FIRM</name>
<dbReference type="Gene3D" id="2.180.10.10">
    <property type="entry name" value="RHS repeat-associated core"/>
    <property type="match status" value="5"/>
</dbReference>
<evidence type="ECO:0000256" key="8">
    <source>
        <dbReference type="PROSITE-ProRule" id="PRU01240"/>
    </source>
</evidence>
<accession>A0A1M7YHI5</accession>
<dbReference type="GO" id="GO:0042742">
    <property type="term" value="P:defense response to bacterium"/>
    <property type="evidence" value="ECO:0007669"/>
    <property type="project" value="UniProtKB-KW"/>
</dbReference>
<keyword evidence="7 8" id="KW-0720">Serine protease</keyword>
<evidence type="ECO:0000256" key="6">
    <source>
        <dbReference type="ARBA" id="ARBA00022801"/>
    </source>
</evidence>
<feature type="domain" description="Peptidase S8/S53" evidence="11">
    <location>
        <begin position="127"/>
        <end position="365"/>
    </location>
</feature>
<dbReference type="InterPro" id="IPR023347">
    <property type="entry name" value="Lysozyme_dom_sf"/>
</dbReference>
<dbReference type="InterPro" id="IPR018247">
    <property type="entry name" value="EF_Hand_1_Ca_BS"/>
</dbReference>
<keyword evidence="10" id="KW-0732">Signal</keyword>
<evidence type="ECO:0000256" key="10">
    <source>
        <dbReference type="SAM" id="SignalP"/>
    </source>
</evidence>
<dbReference type="InterPro" id="IPR022385">
    <property type="entry name" value="Rhs_assc_core"/>
</dbReference>
<feature type="region of interest" description="Disordered" evidence="9">
    <location>
        <begin position="432"/>
        <end position="459"/>
    </location>
</feature>
<proteinExistence type="inferred from homology"/>
<dbReference type="GO" id="GO:0031640">
    <property type="term" value="P:killing of cells of another organism"/>
    <property type="evidence" value="ECO:0007669"/>
    <property type="project" value="UniProtKB-KW"/>
</dbReference>
<dbReference type="InterPro" id="IPR050708">
    <property type="entry name" value="T6SS_VgrG/RHS"/>
</dbReference>
<feature type="chain" id="PRO_5012025912" evidence="10">
    <location>
        <begin position="33"/>
        <end position="2443"/>
    </location>
</feature>
<evidence type="ECO:0000259" key="13">
    <source>
        <dbReference type="Pfam" id="PF25023"/>
    </source>
</evidence>
<dbReference type="SUPFAM" id="SSF53955">
    <property type="entry name" value="Lysozyme-like"/>
    <property type="match status" value="1"/>
</dbReference>
<organism evidence="14 15">
    <name type="scientific">Anaerocolumna xylanovorans DSM 12503</name>
    <dbReference type="NCBI Taxonomy" id="1121345"/>
    <lineage>
        <taxon>Bacteria</taxon>
        <taxon>Bacillati</taxon>
        <taxon>Bacillota</taxon>
        <taxon>Clostridia</taxon>
        <taxon>Lachnospirales</taxon>
        <taxon>Lachnospiraceae</taxon>
        <taxon>Anaerocolumna</taxon>
    </lineage>
</organism>
<dbReference type="Pfam" id="PF20148">
    <property type="entry name" value="DUF6531"/>
    <property type="match status" value="1"/>
</dbReference>
<dbReference type="InterPro" id="IPR056823">
    <property type="entry name" value="TEN-like_YD-shell"/>
</dbReference>
<dbReference type="Pfam" id="PF00082">
    <property type="entry name" value="Peptidase_S8"/>
    <property type="match status" value="1"/>
</dbReference>
<dbReference type="STRING" id="1121345.SAMN02745217_03479"/>
<keyword evidence="3" id="KW-0081">Bacteriolytic enzyme</keyword>
<dbReference type="RefSeq" id="WP_073590123.1">
    <property type="nucleotide sequence ID" value="NZ_FRFD01000010.1"/>
</dbReference>
<dbReference type="PANTHER" id="PTHR32305:SF15">
    <property type="entry name" value="PROTEIN RHSA-RELATED"/>
    <property type="match status" value="1"/>
</dbReference>
<feature type="active site" description="Charge relay system" evidence="8">
    <location>
        <position position="136"/>
    </location>
</feature>
<reference evidence="14 15" key="1">
    <citation type="submission" date="2016-12" db="EMBL/GenBank/DDBJ databases">
        <authorList>
            <person name="Song W.-J."/>
            <person name="Kurnit D.M."/>
        </authorList>
    </citation>
    <scope>NUCLEOTIDE SEQUENCE [LARGE SCALE GENOMIC DNA]</scope>
    <source>
        <strain evidence="14 15">DSM 12503</strain>
    </source>
</reference>
<dbReference type="InterPro" id="IPR006530">
    <property type="entry name" value="YD"/>
</dbReference>
<dbReference type="PROSITE" id="PS00018">
    <property type="entry name" value="EF_HAND_1"/>
    <property type="match status" value="1"/>
</dbReference>
<feature type="signal peptide" evidence="10">
    <location>
        <begin position="1"/>
        <end position="32"/>
    </location>
</feature>
<dbReference type="NCBIfam" id="TIGR03696">
    <property type="entry name" value="Rhs_assc_core"/>
    <property type="match status" value="1"/>
</dbReference>
<evidence type="ECO:0000259" key="11">
    <source>
        <dbReference type="Pfam" id="PF00082"/>
    </source>
</evidence>
<keyword evidence="2" id="KW-0929">Antimicrobial</keyword>
<dbReference type="PRINTS" id="PR00723">
    <property type="entry name" value="SUBTILISIN"/>
</dbReference>
<feature type="domain" description="Teneurin-like YD-shell" evidence="13">
    <location>
        <begin position="1936"/>
        <end position="2189"/>
    </location>
</feature>
<keyword evidence="5" id="KW-0677">Repeat</keyword>
<dbReference type="NCBIfam" id="TIGR01643">
    <property type="entry name" value="YD_repeat_2x"/>
    <property type="match status" value="10"/>
</dbReference>
<dbReference type="InterPro" id="IPR034202">
    <property type="entry name" value="Subtilisin_Carlsberg-like"/>
</dbReference>
<gene>
    <name evidence="14" type="ORF">SAMN02745217_03479</name>
</gene>
<evidence type="ECO:0000313" key="15">
    <source>
        <dbReference type="Proteomes" id="UP000184612"/>
    </source>
</evidence>
<evidence type="ECO:0000256" key="3">
    <source>
        <dbReference type="ARBA" id="ARBA00022638"/>
    </source>
</evidence>
<dbReference type="InterPro" id="IPR023346">
    <property type="entry name" value="Lysozyme-like_dom_sf"/>
</dbReference>
<dbReference type="InterPro" id="IPR031325">
    <property type="entry name" value="RHS_repeat"/>
</dbReference>
<dbReference type="InterPro" id="IPR015500">
    <property type="entry name" value="Peptidase_S8_subtilisin-rel"/>
</dbReference>
<evidence type="ECO:0000256" key="1">
    <source>
        <dbReference type="ARBA" id="ARBA00011073"/>
    </source>
</evidence>
<comment type="similarity">
    <text evidence="1 8">Belongs to the peptidase S8 family.</text>
</comment>
<dbReference type="GO" id="GO:0004252">
    <property type="term" value="F:serine-type endopeptidase activity"/>
    <property type="evidence" value="ECO:0007669"/>
    <property type="project" value="UniProtKB-UniRule"/>
</dbReference>
<dbReference type="PANTHER" id="PTHR32305">
    <property type="match status" value="1"/>
</dbReference>
<dbReference type="Gene3D" id="1.10.530.40">
    <property type="match status" value="1"/>
</dbReference>
<dbReference type="InterPro" id="IPR045351">
    <property type="entry name" value="DUF6531"/>
</dbReference>
<dbReference type="CDD" id="cd07477">
    <property type="entry name" value="Peptidases_S8_Subtilisin_subset"/>
    <property type="match status" value="1"/>
</dbReference>
<dbReference type="InterPro" id="IPR036852">
    <property type="entry name" value="Peptidase_S8/S53_dom_sf"/>
</dbReference>
<dbReference type="Proteomes" id="UP000184612">
    <property type="component" value="Unassembled WGS sequence"/>
</dbReference>
<dbReference type="SUPFAM" id="SSF52743">
    <property type="entry name" value="Subtilisin-like"/>
    <property type="match status" value="1"/>
</dbReference>
<protein>
    <submittedName>
        <fullName evidence="14">RHS repeat-associated core domain-containing protein</fullName>
    </submittedName>
</protein>
<evidence type="ECO:0000313" key="14">
    <source>
        <dbReference type="EMBL" id="SHO52046.1"/>
    </source>
</evidence>
<dbReference type="GO" id="GO:0006508">
    <property type="term" value="P:proteolysis"/>
    <property type="evidence" value="ECO:0007669"/>
    <property type="project" value="UniProtKB-KW"/>
</dbReference>
<dbReference type="Pfam" id="PF25023">
    <property type="entry name" value="TEN_YD-shell"/>
    <property type="match status" value="3"/>
</dbReference>
<dbReference type="GO" id="GO:0003796">
    <property type="term" value="F:lysozyme activity"/>
    <property type="evidence" value="ECO:0007669"/>
    <property type="project" value="InterPro"/>
</dbReference>
<dbReference type="InterPro" id="IPR000209">
    <property type="entry name" value="Peptidase_S8/S53_dom"/>
</dbReference>
<dbReference type="PROSITE" id="PS51892">
    <property type="entry name" value="SUBTILASE"/>
    <property type="match status" value="1"/>
</dbReference>
<dbReference type="Pfam" id="PF05593">
    <property type="entry name" value="RHS_repeat"/>
    <property type="match status" value="8"/>
</dbReference>
<feature type="active site" description="Charge relay system" evidence="8">
    <location>
        <position position="320"/>
    </location>
</feature>
<dbReference type="Gene3D" id="3.40.50.200">
    <property type="entry name" value="Peptidase S8/S53 domain"/>
    <property type="match status" value="1"/>
</dbReference>
<sequence>MKIHVKKFISKVLSVILIVTILLSSFQGMAFAKTNNDSTTKKMLIQYKHNSQNSEIKIKGINKKYKNLKNKDIFSADLDNVNFKELSKDSDIQYMEEDAPIKKLDDSITWNIKAVNADSVHKNNVFGEGIKVALFDTGIDLHNNDLAVSGGVSFVDGVQSYDDDNGHGTAMAGILASTLNNQGLLGVAPKIELYSVKVMDRNGNGYYSNIIQGIQWAIDNHINIIAMSFGGTQYSEILNEAIKNATYNDILVIAASGNDGSKNILYPANYPDVVCVGATNITNSIAEFTNTGEQMDLVAPGVDVESADSKGASIKVSGTSAAVQHVAGVAALAWSVDRSLSIEQLKAVMYKNATSLGDTKVYGWGLVNAKAACENISETDFTQSPSSQKDHVITNNSGEGSVSALEYSNNGEQYFPNIKLIIPGVSGTPTPTPTVTPTPTPTPIPTPTVTPTPIPTPKPTPTPTAIPINSKIYFGNTSSNQKVVGDPVNIITGNFFSTHTDLHIPDIGDNALEIERYYNSLDTRMSMMGIGWRMNYDSFVDFDSETGNAIVTYPDGHTITFEYLNGHYIDPDMVYDTLVKNTDGTTSLKLQSKTIYNYNSSGKLVSIMDRNNNAIIIKYDSSNHISQVIGASGKKLIFNYTSGKISKISDPIGRTLEYTYDSSGNLIQVKGTGGGIMKYQYDENGLTSITDENGKKYITNKYNVNKRVIRQLNESGDETLYYYDDVNKDNSIVLVSSGITTRYRYNDQLYITRENYYDGTYKEYSYDSYGNRTSTKDENGNITRNTYDLRGNETSMTEALGNTVTYSYDSKDNLTGLSTLSGSQTTLSYDENANLLQVTTKIDSQTNAKTWYTYDSYGRLLSVTDAEGNLTTFQYDGGSQPISATDPEGNITQYGYDALDRRTSITNADGTTTFTYNDKDKIEKITDPSGNITRMEYDAGGNLIKSINPGQYDKSLDDGKGYTYAYDSMDRLIRETDPYLASGATKYDENGNLIKEVNPNYYNATTDDGLGYKYEYDGHGWLIKTTNPSGQQSRIKYDPVGNVIAVITANNYNEASDSGLAFSYEYDANNQLVNEKDTNGNIIHRMTYDSNGNVVKEMDAKGYLSGADDNSRYGTLYSYNLAGWLVEKKVPLKKENGTIYYQIARYTYDKTGKLLTKKTSQEYITLTGEPTVWNTISYTYDKNGNAKTVSDSNGGQIEYTYDAMGRVVQDKTLMEGSKYIINGYEYDKSGNLVKKWNEVNSQDLSEGGTGTVQAVTVMEYDKNGNLTKETSPEGYVTTYEYDDNNRLVAENKQVSEDTITVKSNSLSIKSSKKTLYPGESYHFKLEMNVTGAVKGLDTEVKYDERLMEVVSANTDVEGLTIDTSTPGVIKLSAKNTNITDKTTLSNITMRIKEGFAGTAYIIPSGEGLWSDAKGQYHFNSLSGKLLRVKAPDMNNDGIVDVSDLTLTAREDGMKQGNSSYDEKYDITGDDVINDADLDYIKDWIFAGDTMVLDTMPSIKTAEKSTKSSYTKSSAIVTRTTTYEYDKAGNLIKETDCNGNSIQYDYDAYDRVIRVTDQDGNTTRAFYDEEGNITKVVDPEHYDPKADDGKGETYVYDTMGRLLEVYDASGTLAQKNTYDEDSLLTDICDATGKALEYAYDIGGREISETTPKAKESEKISQEYSYDAMGYITSITDGNRNTTLYERDMWGNALKVTDPNGVVTQCTYDNLSNPTRVTDGKGNPTTYVYNTWNQLAAVTDAQGLTEQYLYDREGNLTKKTDRNGNTFCYTYNSDGNLTKKEVQGAELYNQYLYNKDGSLLAAMNNNTVDTYDYTPNGRVKSVARNGETILNYLTDKNGNITRVTDAKGDYTGYTYDAEGRLDKVTDGETVAATYTYNADSTIAGIKYSTGISTIYGYDSDKNITRLVSKKADGRILESYSYTYDNNGNQLTKKENGETTTYVYDKLNRLAEENKTTYTYDNAGNRLSKSDGTDNVTYSYDRRNMLTQESKNGIITTYNYDKNGNLTAESDGTKYSYNAFNQLVEAGKKDGTWQQNIYDATGLRMATVENGTYTGYTFDRDNILAEYDKDDSLTTRYIRGYDLISQKNNAGETYNYLHNAHGDITKLVDTAGKVQNSYSYDAFGNTISYSEKVENKFRYAGEQYDSITGEYYLRARYYEPAMGRFMNEDTYKGQIEDPQSMNLYAYCENNPVIYIDPSGHYVAKCSSGQGTGNGNVSYVPGDYNNNGIPDQYEHNSNSTQGIGKNKSKGTRNSDYIGKYPKAYINGIIKSYETHKKVKGRFVLDNGGQTIGYGHDLLPGEDFSAGLSEQEALDLLIKDLDEKYATIEGYIKSLNSGYGYNIDINKFSENEVLFLVDFVFNRGAGLVQRPKLKKAKKPFSSLAILIIAVSKKNDKKIKKILMEETKNTKGVYYEGLKLRRMDEYEIYKFGDFVRDYDVKRDYTKQKN</sequence>
<keyword evidence="4 8" id="KW-0645">Protease</keyword>
<dbReference type="EMBL" id="FRFD01000010">
    <property type="protein sequence ID" value="SHO52046.1"/>
    <property type="molecule type" value="Genomic_DNA"/>
</dbReference>
<evidence type="ECO:0000256" key="2">
    <source>
        <dbReference type="ARBA" id="ARBA00022529"/>
    </source>
</evidence>
<feature type="domain" description="Teneurin-like YD-shell" evidence="13">
    <location>
        <begin position="891"/>
        <end position="1030"/>
    </location>
</feature>